<dbReference type="RefSeq" id="WP_354368881.1">
    <property type="nucleotide sequence ID" value="NZ_JBEPMA010000011.1"/>
</dbReference>
<name>A0ABV2JDT6_9FIRM</name>
<dbReference type="Proteomes" id="UP001549162">
    <property type="component" value="Unassembled WGS sequence"/>
</dbReference>
<evidence type="ECO:0008006" key="3">
    <source>
        <dbReference type="Google" id="ProtNLM"/>
    </source>
</evidence>
<organism evidence="1 2">
    <name type="scientific">Peptoniphilus olsenii</name>
    <dbReference type="NCBI Taxonomy" id="411570"/>
    <lineage>
        <taxon>Bacteria</taxon>
        <taxon>Bacillati</taxon>
        <taxon>Bacillota</taxon>
        <taxon>Tissierellia</taxon>
        <taxon>Tissierellales</taxon>
        <taxon>Peptoniphilaceae</taxon>
        <taxon>Peptoniphilus</taxon>
    </lineage>
</organism>
<evidence type="ECO:0000313" key="2">
    <source>
        <dbReference type="Proteomes" id="UP001549162"/>
    </source>
</evidence>
<protein>
    <recommendedName>
        <fullName evidence="3">Surface antigen</fullName>
    </recommendedName>
</protein>
<dbReference type="EMBL" id="JBEPMA010000011">
    <property type="protein sequence ID" value="MET3617959.1"/>
    <property type="molecule type" value="Genomic_DNA"/>
</dbReference>
<proteinExistence type="predicted"/>
<sequence>MKRVIRCLNLFLALIISFVSIGNPIVYANEINLQKPSGKRENLKMIEESSLEDKYKAIYEYTEGDIQYKRIDEADGEFKETKSQLFKLVNGKYVKIETQYTNIDDEGIMNVCIDSEKGKDKNWDVNLKDNLKIDNNKVVPYVNNYDWITEESDGYKYIGNLGRTALISAIGAIAGAIIGGPLGAGVGASAAAIADALFNGGNNYVYYHKIYNWKHCERDWRIIEETEYTRFYEDSYHRFFIDYTYVEWRC</sequence>
<keyword evidence="2" id="KW-1185">Reference proteome</keyword>
<reference evidence="1 2" key="1">
    <citation type="submission" date="2024-06" db="EMBL/GenBank/DDBJ databases">
        <title>Genomic Encyclopedia of Type Strains, Phase IV (KMG-IV): sequencing the most valuable type-strain genomes for metagenomic binning, comparative biology and taxonomic classification.</title>
        <authorList>
            <person name="Goeker M."/>
        </authorList>
    </citation>
    <scope>NUCLEOTIDE SEQUENCE [LARGE SCALE GENOMIC DNA]</scope>
    <source>
        <strain evidence="1 2">DSM 21460</strain>
    </source>
</reference>
<gene>
    <name evidence="1" type="ORF">ABID14_001594</name>
</gene>
<accession>A0ABV2JDT6</accession>
<evidence type="ECO:0000313" key="1">
    <source>
        <dbReference type="EMBL" id="MET3617959.1"/>
    </source>
</evidence>
<comment type="caution">
    <text evidence="1">The sequence shown here is derived from an EMBL/GenBank/DDBJ whole genome shotgun (WGS) entry which is preliminary data.</text>
</comment>